<dbReference type="Pfam" id="PF02836">
    <property type="entry name" value="Glyco_hydro_2_C"/>
    <property type="match status" value="1"/>
</dbReference>
<dbReference type="GO" id="GO:0004553">
    <property type="term" value="F:hydrolase activity, hydrolyzing O-glycosyl compounds"/>
    <property type="evidence" value="ECO:0007669"/>
    <property type="project" value="InterPro"/>
</dbReference>
<dbReference type="Proteomes" id="UP000885660">
    <property type="component" value="Unassembled WGS sequence"/>
</dbReference>
<feature type="domain" description="Glycoside hydrolase family 2 catalytic" evidence="1">
    <location>
        <begin position="88"/>
        <end position="285"/>
    </location>
</feature>
<dbReference type="InterPro" id="IPR006103">
    <property type="entry name" value="Glyco_hydro_2_cat"/>
</dbReference>
<dbReference type="GO" id="GO:0005975">
    <property type="term" value="P:carbohydrate metabolic process"/>
    <property type="evidence" value="ECO:0007669"/>
    <property type="project" value="InterPro"/>
</dbReference>
<accession>A0A7V0N014</accession>
<evidence type="ECO:0000313" key="2">
    <source>
        <dbReference type="EMBL" id="HDN84352.1"/>
    </source>
</evidence>
<dbReference type="SUPFAM" id="SSF51445">
    <property type="entry name" value="(Trans)glycosidases"/>
    <property type="match status" value="1"/>
</dbReference>
<sequence length="387" mass="44584">MIEEKGKGKVKLVRYESGDWQLLVEGKPFIIKGVTYSPTRVGESPDEGTLSNWMFQDTNKNGIVDAPYEAWVDKNRNNIQEKDEVACGDFYLMREMGVNCIRVYHQPFKLNKKLLRELYENYGIYVALGDFLGKYALGSGASWQEGTDYSNSLHRKNMLESVKKMVLEFRDEPYVLLWILGNENVYGVACNADKDPESFFKFANEAAKLIKKLDPLKRPVAIASGDALYLDIFARFCPDIDIFGTNSYRGKYGFLDLWEEVKEIAGKAAMITEYGCPSYAQGYTLEEAEDFQAEYLKNCWEDIYQNRAGFGCGNALGGFLFEWLDEWWKAYEPSYHDRKGLFAGPFLDGYMHEEWLGVCSQGDGKHSPFLRQLKKAYFVYKELWHSR</sequence>
<organism evidence="2">
    <name type="scientific">Aerophobetes bacterium</name>
    <dbReference type="NCBI Taxonomy" id="2030807"/>
    <lineage>
        <taxon>Bacteria</taxon>
        <taxon>Candidatus Aerophobota</taxon>
    </lineage>
</organism>
<dbReference type="EMBL" id="DRBC01000071">
    <property type="protein sequence ID" value="HDN84352.1"/>
    <property type="molecule type" value="Genomic_DNA"/>
</dbReference>
<comment type="caution">
    <text evidence="2">The sequence shown here is derived from an EMBL/GenBank/DDBJ whole genome shotgun (WGS) entry which is preliminary data.</text>
</comment>
<name>A0A7V0N014_UNCAE</name>
<gene>
    <name evidence="2" type="ORF">ENG47_01170</name>
</gene>
<dbReference type="InterPro" id="IPR017853">
    <property type="entry name" value="GH"/>
</dbReference>
<proteinExistence type="predicted"/>
<reference evidence="2" key="1">
    <citation type="journal article" date="2020" name="mSystems">
        <title>Genome- and Community-Level Interaction Insights into Carbon Utilization and Element Cycling Functions of Hydrothermarchaeota in Hydrothermal Sediment.</title>
        <authorList>
            <person name="Zhou Z."/>
            <person name="Liu Y."/>
            <person name="Xu W."/>
            <person name="Pan J."/>
            <person name="Luo Z.H."/>
            <person name="Li M."/>
        </authorList>
    </citation>
    <scope>NUCLEOTIDE SEQUENCE [LARGE SCALE GENOMIC DNA]</scope>
    <source>
        <strain evidence="2">HyVt-219</strain>
    </source>
</reference>
<dbReference type="AlphaFoldDB" id="A0A7V0N014"/>
<evidence type="ECO:0000259" key="1">
    <source>
        <dbReference type="Pfam" id="PF02836"/>
    </source>
</evidence>
<protein>
    <recommendedName>
        <fullName evidence="1">Glycoside hydrolase family 2 catalytic domain-containing protein</fullName>
    </recommendedName>
</protein>
<dbReference type="Gene3D" id="3.20.20.80">
    <property type="entry name" value="Glycosidases"/>
    <property type="match status" value="1"/>
</dbReference>